<feature type="transmembrane region" description="Helical" evidence="1">
    <location>
        <begin position="45"/>
        <end position="64"/>
    </location>
</feature>
<gene>
    <name evidence="2" type="ORF">EHV15_20425</name>
</gene>
<feature type="transmembrane region" description="Helical" evidence="1">
    <location>
        <begin position="156"/>
        <end position="176"/>
    </location>
</feature>
<feature type="transmembrane region" description="Helical" evidence="1">
    <location>
        <begin position="85"/>
        <end position="106"/>
    </location>
</feature>
<dbReference type="PANTHER" id="PTHR11328">
    <property type="entry name" value="MAJOR FACILITATOR SUPERFAMILY DOMAIN-CONTAINING PROTEIN"/>
    <property type="match status" value="1"/>
</dbReference>
<evidence type="ECO:0000256" key="1">
    <source>
        <dbReference type="SAM" id="Phobius"/>
    </source>
</evidence>
<protein>
    <submittedName>
        <fullName evidence="2">MFS transporter</fullName>
    </submittedName>
</protein>
<keyword evidence="3" id="KW-1185">Reference proteome</keyword>
<dbReference type="GO" id="GO:0006814">
    <property type="term" value="P:sodium ion transport"/>
    <property type="evidence" value="ECO:0007669"/>
    <property type="project" value="InterPro"/>
</dbReference>
<feature type="transmembrane region" description="Helical" evidence="1">
    <location>
        <begin position="182"/>
        <end position="201"/>
    </location>
</feature>
<dbReference type="Proteomes" id="UP000267017">
    <property type="component" value="Unassembled WGS sequence"/>
</dbReference>
<dbReference type="GO" id="GO:0015293">
    <property type="term" value="F:symporter activity"/>
    <property type="evidence" value="ECO:0007669"/>
    <property type="project" value="InterPro"/>
</dbReference>
<comment type="caution">
    <text evidence="2">The sequence shown here is derived from an EMBL/GenBank/DDBJ whole genome shotgun (WGS) entry which is preliminary data.</text>
</comment>
<dbReference type="EMBL" id="RRCN01000001">
    <property type="protein sequence ID" value="RRJ65017.1"/>
    <property type="molecule type" value="Genomic_DNA"/>
</dbReference>
<feature type="transmembrane region" description="Helical" evidence="1">
    <location>
        <begin position="268"/>
        <end position="289"/>
    </location>
</feature>
<organism evidence="2 3">
    <name type="scientific">Paenibacillus oralis</name>
    <dbReference type="NCBI Taxonomy" id="2490856"/>
    <lineage>
        <taxon>Bacteria</taxon>
        <taxon>Bacillati</taxon>
        <taxon>Bacillota</taxon>
        <taxon>Bacilli</taxon>
        <taxon>Bacillales</taxon>
        <taxon>Paenibacillaceae</taxon>
        <taxon>Paenibacillus</taxon>
    </lineage>
</organism>
<dbReference type="Gene3D" id="1.20.1250.20">
    <property type="entry name" value="MFS general substrate transporter like domains"/>
    <property type="match status" value="2"/>
</dbReference>
<name>A0A3P3U3T0_9BACL</name>
<feature type="transmembrane region" description="Helical" evidence="1">
    <location>
        <begin position="410"/>
        <end position="432"/>
    </location>
</feature>
<sequence>MNTAKPQTASKGNIFQYSLGGFGSNILFYLQLSFLMYFYTDVFGVSPAAVGSLFLGVRLLDAIFDPMIGILSDRTRTKWGKYRPYLIFGAPLLAAVTILLFTAPDLSLSGKIVYAAFTYLSYSLISSLVNVPFHSLTAVMSKDPNQTTAIATAKQFMALPAQILVNAAVLPMVAFFGKGQQGWLITAILLGIISLFSYWICASGTKRYDTLSDGNNGHLHPPLKTQLHLVSQNKPLLVLMFSMFLNLVATTTNASVAVYFWQYNVNDVSLYSQISLWGLILSVPMYALMPYIARKIGKKNVFLYGSLVSVVPTVVILLTPYENVTLLFIATVVKTVLGPFAGAIVWAMIPDCVQYGNWKTGIQGAGTVTSSCVFVNKLGSAIGGVLAGFILGAVGYVAGQAQNPEVLRTILYLFAGVPLIAYIGTMIALKFYHIPPEVFKTSPSDHPEAPASGVTV</sequence>
<keyword evidence="1" id="KW-0472">Membrane</keyword>
<dbReference type="InterPro" id="IPR039672">
    <property type="entry name" value="MFS_2"/>
</dbReference>
<evidence type="ECO:0000313" key="2">
    <source>
        <dbReference type="EMBL" id="RRJ65017.1"/>
    </source>
</evidence>
<dbReference type="NCBIfam" id="TIGR00792">
    <property type="entry name" value="gph"/>
    <property type="match status" value="1"/>
</dbReference>
<feature type="transmembrane region" description="Helical" evidence="1">
    <location>
        <begin position="327"/>
        <end position="349"/>
    </location>
</feature>
<dbReference type="InterPro" id="IPR001927">
    <property type="entry name" value="Na/Gal_symport"/>
</dbReference>
<dbReference type="SUPFAM" id="SSF103473">
    <property type="entry name" value="MFS general substrate transporter"/>
    <property type="match status" value="1"/>
</dbReference>
<dbReference type="Pfam" id="PF13347">
    <property type="entry name" value="MFS_2"/>
    <property type="match status" value="1"/>
</dbReference>
<keyword evidence="1" id="KW-0812">Transmembrane</keyword>
<dbReference type="AlphaFoldDB" id="A0A3P3U3T0"/>
<reference evidence="2 3" key="1">
    <citation type="submission" date="2018-11" db="EMBL/GenBank/DDBJ databases">
        <title>Genome sequencing of Paenibacillus sp. KCOM 3021 (= ChDC PVNT-B20).</title>
        <authorList>
            <person name="Kook J.-K."/>
            <person name="Park S.-N."/>
            <person name="Lim Y.K."/>
        </authorList>
    </citation>
    <scope>NUCLEOTIDE SEQUENCE [LARGE SCALE GENOMIC DNA]</scope>
    <source>
        <strain evidence="2 3">KCOM 3021</strain>
    </source>
</reference>
<dbReference type="InterPro" id="IPR036259">
    <property type="entry name" value="MFS_trans_sf"/>
</dbReference>
<dbReference type="GO" id="GO:0005886">
    <property type="term" value="C:plasma membrane"/>
    <property type="evidence" value="ECO:0007669"/>
    <property type="project" value="TreeGrafter"/>
</dbReference>
<dbReference type="RefSeq" id="WP_128632817.1">
    <property type="nucleotide sequence ID" value="NZ_RRCN01000001.1"/>
</dbReference>
<keyword evidence="1" id="KW-1133">Transmembrane helix</keyword>
<feature type="transmembrane region" description="Helical" evidence="1">
    <location>
        <begin position="301"/>
        <end position="321"/>
    </location>
</feature>
<evidence type="ECO:0000313" key="3">
    <source>
        <dbReference type="Proteomes" id="UP000267017"/>
    </source>
</evidence>
<feature type="transmembrane region" description="Helical" evidence="1">
    <location>
        <begin position="21"/>
        <end position="39"/>
    </location>
</feature>
<accession>A0A3P3U3T0</accession>
<feature type="transmembrane region" description="Helical" evidence="1">
    <location>
        <begin position="236"/>
        <end position="262"/>
    </location>
</feature>
<dbReference type="PANTHER" id="PTHR11328:SF24">
    <property type="entry name" value="MAJOR FACILITATOR SUPERFAMILY (MFS) PROFILE DOMAIN-CONTAINING PROTEIN"/>
    <property type="match status" value="1"/>
</dbReference>
<dbReference type="CDD" id="cd17332">
    <property type="entry name" value="MFS_MelB_like"/>
    <property type="match status" value="1"/>
</dbReference>
<feature type="transmembrane region" description="Helical" evidence="1">
    <location>
        <begin position="378"/>
        <end position="398"/>
    </location>
</feature>
<dbReference type="OrthoDB" id="9764596at2"/>
<feature type="transmembrane region" description="Helical" evidence="1">
    <location>
        <begin position="112"/>
        <end position="136"/>
    </location>
</feature>
<dbReference type="GO" id="GO:0008643">
    <property type="term" value="P:carbohydrate transport"/>
    <property type="evidence" value="ECO:0007669"/>
    <property type="project" value="InterPro"/>
</dbReference>
<proteinExistence type="predicted"/>